<dbReference type="RefSeq" id="WP_004870430.1">
    <property type="nucleotide sequence ID" value="NZ_CP005986.1"/>
</dbReference>
<evidence type="ECO:0000256" key="2">
    <source>
        <dbReference type="ARBA" id="ARBA00022448"/>
    </source>
</evidence>
<dbReference type="GO" id="GO:0033281">
    <property type="term" value="C:TAT protein transport complex"/>
    <property type="evidence" value="ECO:0007669"/>
    <property type="project" value="UniProtKB-UniRule"/>
</dbReference>
<gene>
    <name evidence="9" type="primary">tatA</name>
    <name evidence="11" type="ORF">Acaty_c0375</name>
</gene>
<comment type="function">
    <text evidence="9">Part of the twin-arginine translocation (Tat) system that transports large folded proteins containing a characteristic twin-arginine motif in their signal peptide across membranes. TatA could form the protein-conducting channel of the Tat system.</text>
</comment>
<dbReference type="Proteomes" id="UP000005522">
    <property type="component" value="Chromosome"/>
</dbReference>
<dbReference type="NCBIfam" id="TIGR01411">
    <property type="entry name" value="tatAE"/>
    <property type="match status" value="1"/>
</dbReference>
<dbReference type="Gene3D" id="1.20.5.3310">
    <property type="match status" value="1"/>
</dbReference>
<evidence type="ECO:0000256" key="8">
    <source>
        <dbReference type="ARBA" id="ARBA00023136"/>
    </source>
</evidence>
<keyword evidence="3 9" id="KW-1003">Cell membrane</keyword>
<dbReference type="HAMAP" id="MF_00236">
    <property type="entry name" value="TatA_E"/>
    <property type="match status" value="1"/>
</dbReference>
<comment type="subcellular location">
    <subcellularLocation>
        <location evidence="1 9">Cell membrane</location>
        <topology evidence="1 9">Single-pass membrane protein</topology>
    </subcellularLocation>
</comment>
<evidence type="ECO:0000256" key="9">
    <source>
        <dbReference type="HAMAP-Rule" id="MF_00236"/>
    </source>
</evidence>
<accession>A0A059ZRK4</accession>
<evidence type="ECO:0000256" key="10">
    <source>
        <dbReference type="SAM" id="MobiDB-lite"/>
    </source>
</evidence>
<dbReference type="eggNOG" id="COG1826">
    <property type="taxonomic scope" value="Bacteria"/>
</dbReference>
<feature type="transmembrane region" description="Helical" evidence="9">
    <location>
        <begin position="6"/>
        <end position="23"/>
    </location>
</feature>
<keyword evidence="7 9" id="KW-0811">Translocation</keyword>
<dbReference type="GO" id="GO:0008320">
    <property type="term" value="F:protein transmembrane transporter activity"/>
    <property type="evidence" value="ECO:0007669"/>
    <property type="project" value="UniProtKB-UniRule"/>
</dbReference>
<dbReference type="AlphaFoldDB" id="A0A059ZRK4"/>
<dbReference type="PANTHER" id="PTHR42982:SF1">
    <property type="entry name" value="SEC-INDEPENDENT PROTEIN TRANSLOCASE PROTEIN TATA"/>
    <property type="match status" value="1"/>
</dbReference>
<protein>
    <recommendedName>
        <fullName evidence="9">Sec-independent protein translocase protein TatA</fullName>
    </recommendedName>
</protein>
<keyword evidence="4 9" id="KW-0812">Transmembrane</keyword>
<feature type="compositionally biased region" description="Basic and acidic residues" evidence="10">
    <location>
        <begin position="62"/>
        <end position="78"/>
    </location>
</feature>
<evidence type="ECO:0000256" key="6">
    <source>
        <dbReference type="ARBA" id="ARBA00022989"/>
    </source>
</evidence>
<evidence type="ECO:0000256" key="3">
    <source>
        <dbReference type="ARBA" id="ARBA00022475"/>
    </source>
</evidence>
<dbReference type="GO" id="GO:0043953">
    <property type="term" value="P:protein transport by the Tat complex"/>
    <property type="evidence" value="ECO:0007669"/>
    <property type="project" value="UniProtKB-UniRule"/>
</dbReference>
<dbReference type="Pfam" id="PF02416">
    <property type="entry name" value="TatA_B_E"/>
    <property type="match status" value="1"/>
</dbReference>
<evidence type="ECO:0000313" key="11">
    <source>
        <dbReference type="EMBL" id="AIA54265.1"/>
    </source>
</evidence>
<dbReference type="PANTHER" id="PTHR42982">
    <property type="entry name" value="SEC-INDEPENDENT PROTEIN TRANSLOCASE PROTEIN TATA"/>
    <property type="match status" value="1"/>
</dbReference>
<dbReference type="NCBIfam" id="NF002813">
    <property type="entry name" value="PRK02958.1"/>
    <property type="match status" value="1"/>
</dbReference>
<dbReference type="InterPro" id="IPR003369">
    <property type="entry name" value="TatA/B/E"/>
</dbReference>
<dbReference type="EMBL" id="CP005986">
    <property type="protein sequence ID" value="AIA54265.1"/>
    <property type="molecule type" value="Genomic_DNA"/>
</dbReference>
<dbReference type="GeneID" id="92930392"/>
<name>A0A059ZRK4_ACICK</name>
<keyword evidence="5 9" id="KW-0653">Protein transport</keyword>
<proteinExistence type="inferred from homology"/>
<sequence>MGAFSIWHLVIILLIVVALFGTAKLRNVGSDLGAAIKSFRSAVKDEEEKKAQEPANLSHSTIDAEAKPVKESESVHHG</sequence>
<comment type="similarity">
    <text evidence="9">Belongs to the TatA/E family.</text>
</comment>
<evidence type="ECO:0000256" key="4">
    <source>
        <dbReference type="ARBA" id="ARBA00022692"/>
    </source>
</evidence>
<keyword evidence="8 9" id="KW-0472">Membrane</keyword>
<feature type="compositionally biased region" description="Basic and acidic residues" evidence="10">
    <location>
        <begin position="43"/>
        <end position="52"/>
    </location>
</feature>
<evidence type="ECO:0000256" key="1">
    <source>
        <dbReference type="ARBA" id="ARBA00004162"/>
    </source>
</evidence>
<evidence type="ECO:0000256" key="7">
    <source>
        <dbReference type="ARBA" id="ARBA00023010"/>
    </source>
</evidence>
<keyword evidence="2 9" id="KW-0813">Transport</keyword>
<dbReference type="InterPro" id="IPR006312">
    <property type="entry name" value="TatA/E"/>
</dbReference>
<dbReference type="HOGENOM" id="CLU_086034_5_3_6"/>
<reference evidence="11 12" key="1">
    <citation type="journal article" date="2009" name="J. Bacteriol.">
        <title>Draft genome sequence of the extremely acidophilic bacterium Acidithiobacillus caldus ATCC 51756 reveals metabolic versatility in the genus Acidithiobacillus.</title>
        <authorList>
            <person name="Valdes J."/>
            <person name="Quatrini R."/>
            <person name="Hallberg K."/>
            <person name="Dopson M."/>
            <person name="Valenzuela P.D."/>
            <person name="Holmes D.S."/>
        </authorList>
    </citation>
    <scope>NUCLEOTIDE SEQUENCE [LARGE SCALE GENOMIC DNA]</scope>
    <source>
        <strain evidence="12">ATCC 51756 / DSM 8584 / KU</strain>
    </source>
</reference>
<evidence type="ECO:0000256" key="5">
    <source>
        <dbReference type="ARBA" id="ARBA00022927"/>
    </source>
</evidence>
<evidence type="ECO:0000313" key="12">
    <source>
        <dbReference type="Proteomes" id="UP000005522"/>
    </source>
</evidence>
<keyword evidence="6 9" id="KW-1133">Transmembrane helix</keyword>
<dbReference type="KEGG" id="acz:Acaty_c0375"/>
<organism evidence="11 12">
    <name type="scientific">Acidithiobacillus caldus (strain ATCC 51756 / DSM 8584 / KU)</name>
    <dbReference type="NCBI Taxonomy" id="637389"/>
    <lineage>
        <taxon>Bacteria</taxon>
        <taxon>Pseudomonadati</taxon>
        <taxon>Pseudomonadota</taxon>
        <taxon>Acidithiobacillia</taxon>
        <taxon>Acidithiobacillales</taxon>
        <taxon>Acidithiobacillaceae</taxon>
        <taxon>Acidithiobacillus</taxon>
    </lineage>
</organism>
<comment type="subunit">
    <text evidence="9">The Tat system comprises two distinct complexes: a TatABC complex, containing multiple copies of TatA, TatB and TatC subunits, and a separate TatA complex, containing only TatA subunits. Substrates initially bind to the TatABC complex, which probably triggers association of the separate TatA complex to form the active translocon.</text>
</comment>
<feature type="region of interest" description="Disordered" evidence="10">
    <location>
        <begin position="43"/>
        <end position="78"/>
    </location>
</feature>